<sequence length="67" mass="7773">MSLHPIPQNAIAPFNFHIPNIIIMFKFHQMIALKISKLVSKVYNNQTIELPLNVDESYYKNIPLYAS</sequence>
<evidence type="ECO:0000313" key="1">
    <source>
        <dbReference type="EMBL" id="MFB2876228.1"/>
    </source>
</evidence>
<proteinExistence type="predicted"/>
<evidence type="ECO:0000313" key="2">
    <source>
        <dbReference type="Proteomes" id="UP001576774"/>
    </source>
</evidence>
<dbReference type="RefSeq" id="WP_413269368.1">
    <property type="nucleotide sequence ID" value="NZ_JBHFNQ010000043.1"/>
</dbReference>
<dbReference type="Proteomes" id="UP001576774">
    <property type="component" value="Unassembled WGS sequence"/>
</dbReference>
<accession>A0ABV4X0C2</accession>
<reference evidence="1 2" key="1">
    <citation type="submission" date="2024-09" db="EMBL/GenBank/DDBJ databases">
        <title>Floridaenema gen nov. (Aerosakkonemataceae, Aerosakkonematales ord. nov., Cyanobacteria) from benthic tropical and subtropical fresh waters, with the description of four new species.</title>
        <authorList>
            <person name="Moretto J.A."/>
            <person name="Berthold D.E."/>
            <person name="Lefler F.W."/>
            <person name="Huang I.-S."/>
            <person name="Laughinghouse H. IV."/>
        </authorList>
    </citation>
    <scope>NUCLEOTIDE SEQUENCE [LARGE SCALE GENOMIC DNA]</scope>
    <source>
        <strain evidence="1 2">BLCC-F46</strain>
    </source>
</reference>
<name>A0ABV4X0C2_9CYAN</name>
<dbReference type="EMBL" id="JBHFNQ010000043">
    <property type="protein sequence ID" value="MFB2876228.1"/>
    <property type="molecule type" value="Genomic_DNA"/>
</dbReference>
<organism evidence="1 2">
    <name type="scientific">Floridaenema aerugineum BLCC-F46</name>
    <dbReference type="NCBI Taxonomy" id="3153654"/>
    <lineage>
        <taxon>Bacteria</taxon>
        <taxon>Bacillati</taxon>
        <taxon>Cyanobacteriota</taxon>
        <taxon>Cyanophyceae</taxon>
        <taxon>Oscillatoriophycideae</taxon>
        <taxon>Aerosakkonematales</taxon>
        <taxon>Aerosakkonemataceae</taxon>
        <taxon>Floridanema</taxon>
        <taxon>Floridanema aerugineum</taxon>
    </lineage>
</organism>
<keyword evidence="2" id="KW-1185">Reference proteome</keyword>
<comment type="caution">
    <text evidence="1">The sequence shown here is derived from an EMBL/GenBank/DDBJ whole genome shotgun (WGS) entry which is preliminary data.</text>
</comment>
<protein>
    <submittedName>
        <fullName evidence="1">Uncharacterized protein</fullName>
    </submittedName>
</protein>
<gene>
    <name evidence="1" type="ORF">ACE1CC_04990</name>
</gene>